<keyword evidence="7" id="KW-1185">Reference proteome</keyword>
<feature type="DNA-binding region" description="H-T-H motif" evidence="4">
    <location>
        <begin position="33"/>
        <end position="52"/>
    </location>
</feature>
<dbReference type="PROSITE" id="PS50977">
    <property type="entry name" value="HTH_TETR_2"/>
    <property type="match status" value="1"/>
</dbReference>
<keyword evidence="3" id="KW-0804">Transcription</keyword>
<dbReference type="Gene3D" id="1.10.357.10">
    <property type="entry name" value="Tetracycline Repressor, domain 2"/>
    <property type="match status" value="1"/>
</dbReference>
<proteinExistence type="predicted"/>
<gene>
    <name evidence="6" type="ORF">N5P18_09115</name>
</gene>
<dbReference type="RefSeq" id="WP_338537484.1">
    <property type="nucleotide sequence ID" value="NZ_CP104874.1"/>
</dbReference>
<dbReference type="PANTHER" id="PTHR30055">
    <property type="entry name" value="HTH-TYPE TRANSCRIPTIONAL REGULATOR RUTR"/>
    <property type="match status" value="1"/>
</dbReference>
<dbReference type="PANTHER" id="PTHR30055:SF234">
    <property type="entry name" value="HTH-TYPE TRANSCRIPTIONAL REGULATOR BETI"/>
    <property type="match status" value="1"/>
</dbReference>
<reference evidence="6 7" key="1">
    <citation type="submission" date="2022-09" db="EMBL/GenBank/DDBJ databases">
        <title>Complete genome sequence of Janibacter terrae strain COS04-44, PCL-degrading bacteria isolated from oil spilled coast.</title>
        <authorList>
            <person name="Park H."/>
            <person name="Kim J.Y."/>
            <person name="An S.H."/>
            <person name="Lee C.M."/>
            <person name="Weon H.-Y."/>
        </authorList>
    </citation>
    <scope>NUCLEOTIDE SEQUENCE [LARGE SCALE GENOMIC DNA]</scope>
    <source>
        <strain evidence="6 7">COS04-44</strain>
    </source>
</reference>
<dbReference type="SUPFAM" id="SSF46689">
    <property type="entry name" value="Homeodomain-like"/>
    <property type="match status" value="1"/>
</dbReference>
<sequence length="194" mass="20644">MSISARTAKGDRRSAIIAAAQRLAVDCGYSGFTFDDLARAVGCSRRTLFNHVSSKEEAVLGALPHVTDEQVELLRSGGPTGDLLEDLTLVVVEALGGDQATAGDWHRLHDIVQRNPQLHERVQAHVEGLADELVGHLTTREGVTSDRARVALAIVGGIVGRTIQDLIARPSDVDLSTGVHANLATAREIFAARG</sequence>
<dbReference type="InterPro" id="IPR001647">
    <property type="entry name" value="HTH_TetR"/>
</dbReference>
<evidence type="ECO:0000313" key="6">
    <source>
        <dbReference type="EMBL" id="WWF03872.1"/>
    </source>
</evidence>
<evidence type="ECO:0000256" key="1">
    <source>
        <dbReference type="ARBA" id="ARBA00023015"/>
    </source>
</evidence>
<evidence type="ECO:0000256" key="3">
    <source>
        <dbReference type="ARBA" id="ARBA00023163"/>
    </source>
</evidence>
<feature type="domain" description="HTH tetR-type" evidence="5">
    <location>
        <begin position="10"/>
        <end position="70"/>
    </location>
</feature>
<evidence type="ECO:0000313" key="7">
    <source>
        <dbReference type="Proteomes" id="UP001381003"/>
    </source>
</evidence>
<evidence type="ECO:0000256" key="2">
    <source>
        <dbReference type="ARBA" id="ARBA00023125"/>
    </source>
</evidence>
<organism evidence="6 7">
    <name type="scientific">Janibacter terrae</name>
    <dbReference type="NCBI Taxonomy" id="103817"/>
    <lineage>
        <taxon>Bacteria</taxon>
        <taxon>Bacillati</taxon>
        <taxon>Actinomycetota</taxon>
        <taxon>Actinomycetes</taxon>
        <taxon>Micrococcales</taxon>
        <taxon>Intrasporangiaceae</taxon>
        <taxon>Janibacter</taxon>
    </lineage>
</organism>
<keyword evidence="2 4" id="KW-0238">DNA-binding</keyword>
<evidence type="ECO:0000259" key="5">
    <source>
        <dbReference type="PROSITE" id="PS50977"/>
    </source>
</evidence>
<dbReference type="InterPro" id="IPR050109">
    <property type="entry name" value="HTH-type_TetR-like_transc_reg"/>
</dbReference>
<dbReference type="Pfam" id="PF00440">
    <property type="entry name" value="TetR_N"/>
    <property type="match status" value="1"/>
</dbReference>
<name>A0ABZ2FCF9_9MICO</name>
<dbReference type="InterPro" id="IPR009057">
    <property type="entry name" value="Homeodomain-like_sf"/>
</dbReference>
<dbReference type="EMBL" id="CP104874">
    <property type="protein sequence ID" value="WWF03872.1"/>
    <property type="molecule type" value="Genomic_DNA"/>
</dbReference>
<accession>A0ABZ2FCF9</accession>
<protein>
    <submittedName>
        <fullName evidence="6">TetR/AcrR family transcriptional regulator</fullName>
    </submittedName>
</protein>
<evidence type="ECO:0000256" key="4">
    <source>
        <dbReference type="PROSITE-ProRule" id="PRU00335"/>
    </source>
</evidence>
<dbReference type="Proteomes" id="UP001381003">
    <property type="component" value="Chromosome"/>
</dbReference>
<keyword evidence="1" id="KW-0805">Transcription regulation</keyword>
<dbReference type="PRINTS" id="PR00455">
    <property type="entry name" value="HTHTETR"/>
</dbReference>